<feature type="domain" description="ABC3 transporter permease C-terminal" evidence="8">
    <location>
        <begin position="224"/>
        <end position="327"/>
    </location>
</feature>
<evidence type="ECO:0000313" key="10">
    <source>
        <dbReference type="Proteomes" id="UP000671914"/>
    </source>
</evidence>
<dbReference type="PANTHER" id="PTHR30572:SF4">
    <property type="entry name" value="ABC TRANSPORTER PERMEASE YTRF"/>
    <property type="match status" value="1"/>
</dbReference>
<dbReference type="EMBL" id="CP071696">
    <property type="protein sequence ID" value="QTX06230.1"/>
    <property type="molecule type" value="Genomic_DNA"/>
</dbReference>
<evidence type="ECO:0000256" key="3">
    <source>
        <dbReference type="ARBA" id="ARBA00022692"/>
    </source>
</evidence>
<dbReference type="AlphaFoldDB" id="A0A975IQ33"/>
<keyword evidence="2" id="KW-1003">Cell membrane</keyword>
<evidence type="ECO:0000256" key="2">
    <source>
        <dbReference type="ARBA" id="ARBA00022475"/>
    </source>
</evidence>
<keyword evidence="5 7" id="KW-0472">Membrane</keyword>
<organism evidence="9 10">
    <name type="scientific">Agromyces archimandritae</name>
    <dbReference type="NCBI Taxonomy" id="2781962"/>
    <lineage>
        <taxon>Bacteria</taxon>
        <taxon>Bacillati</taxon>
        <taxon>Actinomycetota</taxon>
        <taxon>Actinomycetes</taxon>
        <taxon>Micrococcales</taxon>
        <taxon>Microbacteriaceae</taxon>
        <taxon>Agromyces</taxon>
    </lineage>
</organism>
<evidence type="ECO:0000256" key="4">
    <source>
        <dbReference type="ARBA" id="ARBA00022989"/>
    </source>
</evidence>
<feature type="transmembrane region" description="Helical" evidence="7">
    <location>
        <begin position="300"/>
        <end position="320"/>
    </location>
</feature>
<sequence>MIAAMCLAVLLTAGRTVGAEQAVIGSIDSAGTRSIVVRADPAAGLDSSVLDRIANLEGVEWSGAFGYAEDVQNAAFPGGNRVPLRLAYGTGWAELSLPDELPGAGDVAFASAAALEQLGMTDAVGRIDGGGSGFAIGRRVAVPDHLRFLEPVLIAPQPGNPAEPVGIVVVTAARPDLVAPVASAVTGVLGVADATKVTVETSEDLATLRALVEGQLGQFGRALTLGILVLTALLTTAILYGLVMMRRKDFGRRRALGASRSLIIALLLTQTGLLALLGASVGSIAALIVLGATGDPLPGAAYTCAIAVLAVVVAVAAALLPATAASRREPIAELRVP</sequence>
<evidence type="ECO:0000256" key="7">
    <source>
        <dbReference type="SAM" id="Phobius"/>
    </source>
</evidence>
<feature type="transmembrane region" description="Helical" evidence="7">
    <location>
        <begin position="222"/>
        <end position="243"/>
    </location>
</feature>
<reference evidence="9" key="1">
    <citation type="submission" date="2021-03" db="EMBL/GenBank/DDBJ databases">
        <title>Agromyces archimandritus sp. nov., isolated from the cockroach Archimandrita tessellata.</title>
        <authorList>
            <person name="Guzman J."/>
            <person name="Ortuzar M."/>
            <person name="Poehlein A."/>
            <person name="Daniel R."/>
            <person name="Trujillo M."/>
            <person name="Vilcinskas A."/>
        </authorList>
    </citation>
    <scope>NUCLEOTIDE SEQUENCE</scope>
    <source>
        <strain evidence="9">G127AT</strain>
    </source>
</reference>
<protein>
    <submittedName>
        <fullName evidence="9">Lipoprotein ABC transporter permease</fullName>
    </submittedName>
</protein>
<name>A0A975IQ33_9MICO</name>
<accession>A0A975IQ33</accession>
<gene>
    <name evidence="9" type="ORF">G127AT_08275</name>
</gene>
<dbReference type="GO" id="GO:0022857">
    <property type="term" value="F:transmembrane transporter activity"/>
    <property type="evidence" value="ECO:0007669"/>
    <property type="project" value="TreeGrafter"/>
</dbReference>
<evidence type="ECO:0000256" key="6">
    <source>
        <dbReference type="ARBA" id="ARBA00038076"/>
    </source>
</evidence>
<dbReference type="PANTHER" id="PTHR30572">
    <property type="entry name" value="MEMBRANE COMPONENT OF TRANSPORTER-RELATED"/>
    <property type="match status" value="1"/>
</dbReference>
<keyword evidence="4 7" id="KW-1133">Transmembrane helix</keyword>
<dbReference type="InterPro" id="IPR050250">
    <property type="entry name" value="Macrolide_Exporter_MacB"/>
</dbReference>
<keyword evidence="9" id="KW-0449">Lipoprotein</keyword>
<evidence type="ECO:0000256" key="5">
    <source>
        <dbReference type="ARBA" id="ARBA00023136"/>
    </source>
</evidence>
<dbReference type="GO" id="GO:0005886">
    <property type="term" value="C:plasma membrane"/>
    <property type="evidence" value="ECO:0007669"/>
    <property type="project" value="UniProtKB-SubCell"/>
</dbReference>
<proteinExistence type="inferred from homology"/>
<evidence type="ECO:0000313" key="9">
    <source>
        <dbReference type="EMBL" id="QTX06230.1"/>
    </source>
</evidence>
<keyword evidence="10" id="KW-1185">Reference proteome</keyword>
<dbReference type="Proteomes" id="UP000671914">
    <property type="component" value="Chromosome"/>
</dbReference>
<dbReference type="Pfam" id="PF02687">
    <property type="entry name" value="FtsX"/>
    <property type="match status" value="1"/>
</dbReference>
<comment type="similarity">
    <text evidence="6">Belongs to the ABC-4 integral membrane protein family.</text>
</comment>
<comment type="subcellular location">
    <subcellularLocation>
        <location evidence="1">Cell membrane</location>
        <topology evidence="1">Multi-pass membrane protein</topology>
    </subcellularLocation>
</comment>
<evidence type="ECO:0000259" key="8">
    <source>
        <dbReference type="Pfam" id="PF02687"/>
    </source>
</evidence>
<dbReference type="InterPro" id="IPR003838">
    <property type="entry name" value="ABC3_permease_C"/>
</dbReference>
<dbReference type="KEGG" id="aarc:G127AT_08275"/>
<evidence type="ECO:0000256" key="1">
    <source>
        <dbReference type="ARBA" id="ARBA00004651"/>
    </source>
</evidence>
<feature type="transmembrane region" description="Helical" evidence="7">
    <location>
        <begin position="263"/>
        <end position="288"/>
    </location>
</feature>
<keyword evidence="3 7" id="KW-0812">Transmembrane</keyword>